<dbReference type="CDD" id="cd00672">
    <property type="entry name" value="CysRS_core"/>
    <property type="match status" value="1"/>
</dbReference>
<evidence type="ECO:0000259" key="17">
    <source>
        <dbReference type="SMART" id="SM00840"/>
    </source>
</evidence>
<dbReference type="FunFam" id="3.40.50.620:FF:000451">
    <property type="entry name" value="Cysteine-tRNA ligase-like protein"/>
    <property type="match status" value="1"/>
</dbReference>
<sequence>HAMSAIVFDTIRRYLEYRGYTVRHVQNFTDVDDKIINRANAEGRDPTELAEHYIDEFLKHVADMNVLPAISYPRATRTMEQIVELIGTLIDRGSAYEADGDVYFRVRSDNDYGKLSGRKVDDMRSGARIAADERKEDPLDFALWKAAKPGEPAWPSPWSEGRPGWHIECSAMSFKELGTQIDIHGGGNDLVFPHHENEIAQSESASGDQFARYWIHNGMLQLRGEKMSKSLGNLVTIEDFLADHSSDVLRLLVLSSSYRAPLTYDEDVVADIERKLARLRSGLRPAVGTRTEHDATLEQAVRDAQAGFESAMDDDFNTAGALGALFDLVRAINTARDAGLAGPPFEAAQAKLRELTSILGLTL</sequence>
<dbReference type="InterPro" id="IPR032678">
    <property type="entry name" value="tRNA-synt_1_cat_dom"/>
</dbReference>
<dbReference type="SUPFAM" id="SSF47323">
    <property type="entry name" value="Anticodon-binding domain of a subclass of class I aminoacyl-tRNA synthetases"/>
    <property type="match status" value="1"/>
</dbReference>
<feature type="domain" description="Cysteinyl-tRNA synthetase class Ia DALR" evidence="17">
    <location>
        <begin position="307"/>
        <end position="363"/>
    </location>
</feature>
<dbReference type="InterPro" id="IPR009080">
    <property type="entry name" value="tRNAsynth_Ia_anticodon-bd"/>
</dbReference>
<evidence type="ECO:0000313" key="18">
    <source>
        <dbReference type="EMBL" id="CAA9294547.1"/>
    </source>
</evidence>
<dbReference type="GO" id="GO:0005829">
    <property type="term" value="C:cytosol"/>
    <property type="evidence" value="ECO:0007669"/>
    <property type="project" value="TreeGrafter"/>
</dbReference>
<dbReference type="PRINTS" id="PR00983">
    <property type="entry name" value="TRNASYNTHCYS"/>
</dbReference>
<evidence type="ECO:0000256" key="10">
    <source>
        <dbReference type="ARBA" id="ARBA00022741"/>
    </source>
</evidence>
<dbReference type="Pfam" id="PF09190">
    <property type="entry name" value="DALR_2"/>
    <property type="match status" value="1"/>
</dbReference>
<evidence type="ECO:0000256" key="7">
    <source>
        <dbReference type="ARBA" id="ARBA00022490"/>
    </source>
</evidence>
<dbReference type="InterPro" id="IPR014729">
    <property type="entry name" value="Rossmann-like_a/b/a_fold"/>
</dbReference>
<dbReference type="GO" id="GO:0004817">
    <property type="term" value="F:cysteine-tRNA ligase activity"/>
    <property type="evidence" value="ECO:0007669"/>
    <property type="project" value="UniProtKB-UniRule"/>
</dbReference>
<evidence type="ECO:0000256" key="13">
    <source>
        <dbReference type="ARBA" id="ARBA00022917"/>
    </source>
</evidence>
<dbReference type="SUPFAM" id="SSF52374">
    <property type="entry name" value="Nucleotidylyl transferase"/>
    <property type="match status" value="1"/>
</dbReference>
<keyword evidence="13" id="KW-0648">Protein biosynthesis</keyword>
<evidence type="ECO:0000256" key="16">
    <source>
        <dbReference type="NCBIfam" id="TIGR00435"/>
    </source>
</evidence>
<keyword evidence="14 18" id="KW-0030">Aminoacyl-tRNA synthetase</keyword>
<evidence type="ECO:0000256" key="6">
    <source>
        <dbReference type="ARBA" id="ARBA00014738"/>
    </source>
</evidence>
<accession>A0A6J4K306</accession>
<reference evidence="18" key="1">
    <citation type="submission" date="2020-02" db="EMBL/GenBank/DDBJ databases">
        <authorList>
            <person name="Meier V. D."/>
        </authorList>
    </citation>
    <scope>NUCLEOTIDE SEQUENCE</scope>
    <source>
        <strain evidence="18">AVDCRST_MAG93</strain>
    </source>
</reference>
<comment type="similarity">
    <text evidence="3">Belongs to the class-I aminoacyl-tRNA synthetase family.</text>
</comment>
<dbReference type="SMART" id="SM00840">
    <property type="entry name" value="DALR_2"/>
    <property type="match status" value="1"/>
</dbReference>
<evidence type="ECO:0000256" key="9">
    <source>
        <dbReference type="ARBA" id="ARBA00022723"/>
    </source>
</evidence>
<dbReference type="InterPro" id="IPR015273">
    <property type="entry name" value="Cys-tRNA-synt_Ia_DALR"/>
</dbReference>
<evidence type="ECO:0000256" key="8">
    <source>
        <dbReference type="ARBA" id="ARBA00022598"/>
    </source>
</evidence>
<keyword evidence="7" id="KW-0963">Cytoplasm</keyword>
<evidence type="ECO:0000256" key="15">
    <source>
        <dbReference type="ARBA" id="ARBA00047398"/>
    </source>
</evidence>
<dbReference type="GO" id="GO:0005524">
    <property type="term" value="F:ATP binding"/>
    <property type="evidence" value="ECO:0007669"/>
    <property type="project" value="UniProtKB-KW"/>
</dbReference>
<dbReference type="EC" id="6.1.1.16" evidence="5 16"/>
<comment type="subunit">
    <text evidence="4">Monomer.</text>
</comment>
<keyword evidence="12" id="KW-0067">ATP-binding</keyword>
<evidence type="ECO:0000256" key="4">
    <source>
        <dbReference type="ARBA" id="ARBA00011245"/>
    </source>
</evidence>
<dbReference type="EMBL" id="CADCTR010001406">
    <property type="protein sequence ID" value="CAA9294547.1"/>
    <property type="molecule type" value="Genomic_DNA"/>
</dbReference>
<feature type="non-terminal residue" evidence="18">
    <location>
        <position position="363"/>
    </location>
</feature>
<evidence type="ECO:0000256" key="5">
    <source>
        <dbReference type="ARBA" id="ARBA00012832"/>
    </source>
</evidence>
<protein>
    <recommendedName>
        <fullName evidence="6 16">Cysteine--tRNA ligase</fullName>
        <ecNumber evidence="5 16">6.1.1.16</ecNumber>
    </recommendedName>
</protein>
<keyword evidence="10" id="KW-0547">Nucleotide-binding</keyword>
<keyword evidence="9" id="KW-0479">Metal-binding</keyword>
<comment type="subcellular location">
    <subcellularLocation>
        <location evidence="2">Cytoplasm</location>
    </subcellularLocation>
</comment>
<evidence type="ECO:0000256" key="1">
    <source>
        <dbReference type="ARBA" id="ARBA00001947"/>
    </source>
</evidence>
<comment type="cofactor">
    <cofactor evidence="1">
        <name>Zn(2+)</name>
        <dbReference type="ChEBI" id="CHEBI:29105"/>
    </cofactor>
</comment>
<organism evidence="18">
    <name type="scientific">uncultured Chloroflexia bacterium</name>
    <dbReference type="NCBI Taxonomy" id="1672391"/>
    <lineage>
        <taxon>Bacteria</taxon>
        <taxon>Bacillati</taxon>
        <taxon>Chloroflexota</taxon>
        <taxon>Chloroflexia</taxon>
        <taxon>environmental samples</taxon>
    </lineage>
</organism>
<proteinExistence type="inferred from homology"/>
<dbReference type="PANTHER" id="PTHR10890">
    <property type="entry name" value="CYSTEINYL-TRNA SYNTHETASE"/>
    <property type="match status" value="1"/>
</dbReference>
<dbReference type="AlphaFoldDB" id="A0A6J4K306"/>
<name>A0A6J4K306_9CHLR</name>
<evidence type="ECO:0000256" key="2">
    <source>
        <dbReference type="ARBA" id="ARBA00004496"/>
    </source>
</evidence>
<dbReference type="Gene3D" id="3.40.50.620">
    <property type="entry name" value="HUPs"/>
    <property type="match status" value="1"/>
</dbReference>
<dbReference type="Pfam" id="PF01406">
    <property type="entry name" value="tRNA-synt_1e"/>
    <property type="match status" value="1"/>
</dbReference>
<evidence type="ECO:0000256" key="12">
    <source>
        <dbReference type="ARBA" id="ARBA00022840"/>
    </source>
</evidence>
<dbReference type="PANTHER" id="PTHR10890:SF3">
    <property type="entry name" value="CYSTEINE--TRNA LIGASE, CYTOPLASMIC"/>
    <property type="match status" value="1"/>
</dbReference>
<dbReference type="GO" id="GO:0046872">
    <property type="term" value="F:metal ion binding"/>
    <property type="evidence" value="ECO:0007669"/>
    <property type="project" value="UniProtKB-KW"/>
</dbReference>
<keyword evidence="8 18" id="KW-0436">Ligase</keyword>
<dbReference type="GO" id="GO:0006423">
    <property type="term" value="P:cysteinyl-tRNA aminoacylation"/>
    <property type="evidence" value="ECO:0007669"/>
    <property type="project" value="UniProtKB-UniRule"/>
</dbReference>
<keyword evidence="11" id="KW-0862">Zinc</keyword>
<dbReference type="InterPro" id="IPR024909">
    <property type="entry name" value="Cys-tRNA/MSH_ligase"/>
</dbReference>
<evidence type="ECO:0000256" key="14">
    <source>
        <dbReference type="ARBA" id="ARBA00023146"/>
    </source>
</evidence>
<feature type="non-terminal residue" evidence="18">
    <location>
        <position position="1"/>
    </location>
</feature>
<comment type="catalytic activity">
    <reaction evidence="15">
        <text>tRNA(Cys) + L-cysteine + ATP = L-cysteinyl-tRNA(Cys) + AMP + diphosphate</text>
        <dbReference type="Rhea" id="RHEA:17773"/>
        <dbReference type="Rhea" id="RHEA-COMP:9661"/>
        <dbReference type="Rhea" id="RHEA-COMP:9679"/>
        <dbReference type="ChEBI" id="CHEBI:30616"/>
        <dbReference type="ChEBI" id="CHEBI:33019"/>
        <dbReference type="ChEBI" id="CHEBI:35235"/>
        <dbReference type="ChEBI" id="CHEBI:78442"/>
        <dbReference type="ChEBI" id="CHEBI:78517"/>
        <dbReference type="ChEBI" id="CHEBI:456215"/>
        <dbReference type="EC" id="6.1.1.16"/>
    </reaction>
</comment>
<dbReference type="NCBIfam" id="TIGR00435">
    <property type="entry name" value="cysS"/>
    <property type="match status" value="1"/>
</dbReference>
<dbReference type="Gene3D" id="1.20.120.640">
    <property type="entry name" value="Anticodon-binding domain of a subclass of class I aminoacyl-tRNA synthetases"/>
    <property type="match status" value="1"/>
</dbReference>
<evidence type="ECO:0000256" key="11">
    <source>
        <dbReference type="ARBA" id="ARBA00022833"/>
    </source>
</evidence>
<dbReference type="InterPro" id="IPR015803">
    <property type="entry name" value="Cys-tRNA-ligase"/>
</dbReference>
<evidence type="ECO:0000256" key="3">
    <source>
        <dbReference type="ARBA" id="ARBA00005594"/>
    </source>
</evidence>
<gene>
    <name evidence="18" type="ORF">AVDCRST_MAG93-4156</name>
</gene>